<dbReference type="PANTHER" id="PTHR11632:SF51">
    <property type="entry name" value="SUCCINATE DEHYDROGENASE [UBIQUINONE] FLAVOPROTEIN SUBUNIT, MITOCHONDRIAL"/>
    <property type="match status" value="1"/>
</dbReference>
<evidence type="ECO:0000313" key="5">
    <source>
        <dbReference type="EMBL" id="CAJ1493191.1"/>
    </source>
</evidence>
<dbReference type="EMBL" id="OY726394">
    <property type="protein sequence ID" value="CAJ1493191.1"/>
    <property type="molecule type" value="Genomic_DNA"/>
</dbReference>
<protein>
    <submittedName>
        <fullName evidence="5">Fumarate reductase/succinate dehydrogenase flavoprotein subunit</fullName>
    </submittedName>
</protein>
<gene>
    <name evidence="5" type="ORF">MU0083_000193</name>
</gene>
<sequence length="639" mass="69969">MVEVERHSYDVVVIGAGGAGLRAVIEAREQGLSVAVVCKSLFGKAHTVMAEGGCAASMGNVNAKDNWQVHFRDTMRGGKFLNNWRMAELHAREAPERVWELETYGALFDRTPDGKINQRNFGGHTYPRLAHVGDRTGLELIRTMQQKVVSLQQDDYAEFGDYEARIKIFHECTITELLKDEATGAISGAFGYWRESGNFVVFEAPAVVLATGGIGKSFKVTSNSWEYTGDGHALALRAGATLINMEFVQFHPTGMVWPPSVKGILVTEGVRGDGGVLKNSDGTRFMFDYIPPVFKGQYAETEQEADQWLKDNDSARRTPDLLPRDEVARAINSEVKAGRGSPHGGVFLDIASRLTPEEIKRRLPSMYHQFMQLAEVDITKDAMEVGPTCHYVMGGIEVDPDTGSSRVPGLFAAGECSGGMHGSNRLGGNSLSDLLVFGRRAGLGAAQYVQRLQNRPAVTPGALEAAARLALKPFDAPAGGGTPENPYTLHSELQQSMNDLVGIIRNAGELEQALVRLEGFKARFAAVAVEGGRHYNPGWHLAVDLRNMLLVSECVAKAALQRTESRGGHTRDDHPGMDANWRKTLLVCRVADDSVVPDISITPETQTGMREDLLELFEISELEKYYTDEELAQHPGRRA</sequence>
<evidence type="ECO:0000313" key="6">
    <source>
        <dbReference type="Proteomes" id="UP001190336"/>
    </source>
</evidence>
<evidence type="ECO:0000256" key="1">
    <source>
        <dbReference type="ARBA" id="ARBA00022630"/>
    </source>
</evidence>
<dbReference type="InterPro" id="IPR030664">
    <property type="entry name" value="SdhA/FrdA/AprA"/>
</dbReference>
<dbReference type="InterPro" id="IPR036188">
    <property type="entry name" value="FAD/NAD-bd_sf"/>
</dbReference>
<dbReference type="SUPFAM" id="SSF51905">
    <property type="entry name" value="FAD/NAD(P)-binding domain"/>
    <property type="match status" value="1"/>
</dbReference>
<evidence type="ECO:0000259" key="4">
    <source>
        <dbReference type="Pfam" id="PF02910"/>
    </source>
</evidence>
<dbReference type="Pfam" id="PF02910">
    <property type="entry name" value="Succ_DH_flav_C"/>
    <property type="match status" value="1"/>
</dbReference>
<reference evidence="5 6" key="1">
    <citation type="submission" date="2023-08" db="EMBL/GenBank/DDBJ databases">
        <authorList>
            <person name="Folkvardsen B D."/>
            <person name="Norman A."/>
        </authorList>
    </citation>
    <scope>NUCLEOTIDE SEQUENCE [LARGE SCALE GENOMIC DNA]</scope>
    <source>
        <strain evidence="5 6">Mu0083</strain>
    </source>
</reference>
<feature type="domain" description="Fumarate reductase/succinate dehydrogenase flavoprotein-like C-terminal" evidence="4">
    <location>
        <begin position="490"/>
        <end position="592"/>
    </location>
</feature>
<dbReference type="PRINTS" id="PR00368">
    <property type="entry name" value="FADPNR"/>
</dbReference>
<dbReference type="InterPro" id="IPR027477">
    <property type="entry name" value="Succ_DH/fumarate_Rdtase_cat_sf"/>
</dbReference>
<dbReference type="PIRSF" id="PIRSF000171">
    <property type="entry name" value="SDHA_APRA_LASPO"/>
    <property type="match status" value="1"/>
</dbReference>
<evidence type="ECO:0000259" key="3">
    <source>
        <dbReference type="Pfam" id="PF00890"/>
    </source>
</evidence>
<keyword evidence="1" id="KW-0285">Flavoprotein</keyword>
<proteinExistence type="predicted"/>
<evidence type="ECO:0000256" key="2">
    <source>
        <dbReference type="ARBA" id="ARBA00023002"/>
    </source>
</evidence>
<accession>A0ABM9L6E5</accession>
<dbReference type="SUPFAM" id="SSF46977">
    <property type="entry name" value="Succinate dehydrogenase/fumarate reductase flavoprotein C-terminal domain"/>
    <property type="match status" value="1"/>
</dbReference>
<dbReference type="Gene3D" id="3.50.50.60">
    <property type="entry name" value="FAD/NAD(P)-binding domain"/>
    <property type="match status" value="1"/>
</dbReference>
<dbReference type="InterPro" id="IPR015939">
    <property type="entry name" value="Fum_Rdtase/Succ_DH_flav-like_C"/>
</dbReference>
<organism evidence="5 6">
    <name type="scientific">[Mycobacterium] kokjensenii</name>
    <dbReference type="NCBI Taxonomy" id="3064287"/>
    <lineage>
        <taxon>Bacteria</taxon>
        <taxon>Bacillati</taxon>
        <taxon>Actinomycetota</taxon>
        <taxon>Actinomycetes</taxon>
        <taxon>Mycobacteriales</taxon>
        <taxon>Mycobacteriaceae</taxon>
        <taxon>Mycolicibacter</taxon>
    </lineage>
</organism>
<dbReference type="Gene3D" id="1.20.58.100">
    <property type="entry name" value="Fumarate reductase/succinate dehydrogenase flavoprotein-like, C-terminal domain"/>
    <property type="match status" value="1"/>
</dbReference>
<dbReference type="SUPFAM" id="SSF56425">
    <property type="entry name" value="Succinate dehydrogenase/fumarate reductase flavoprotein, catalytic domain"/>
    <property type="match status" value="1"/>
</dbReference>
<dbReference type="InterPro" id="IPR003953">
    <property type="entry name" value="FAD-dep_OxRdtase_2_FAD-bd"/>
</dbReference>
<name>A0ABM9L6E5_9MYCO</name>
<dbReference type="InterPro" id="IPR037099">
    <property type="entry name" value="Fum_R/Succ_DH_flav-like_C_sf"/>
</dbReference>
<dbReference type="PANTHER" id="PTHR11632">
    <property type="entry name" value="SUCCINATE DEHYDROGENASE 2 FLAVOPROTEIN SUBUNIT"/>
    <property type="match status" value="1"/>
</dbReference>
<feature type="domain" description="FAD-dependent oxidoreductase 2 FAD-binding" evidence="3">
    <location>
        <begin position="10"/>
        <end position="431"/>
    </location>
</feature>
<dbReference type="NCBIfam" id="NF005866">
    <property type="entry name" value="PRK07803.1"/>
    <property type="match status" value="1"/>
</dbReference>
<dbReference type="Gene3D" id="3.90.700.10">
    <property type="entry name" value="Succinate dehydrogenase/fumarate reductase flavoprotein, catalytic domain"/>
    <property type="match status" value="1"/>
</dbReference>
<keyword evidence="2" id="KW-0560">Oxidoreductase</keyword>
<dbReference type="Pfam" id="PF00890">
    <property type="entry name" value="FAD_binding_2"/>
    <property type="match status" value="1"/>
</dbReference>
<dbReference type="RefSeq" id="WP_308474845.1">
    <property type="nucleotide sequence ID" value="NZ_OY726394.1"/>
</dbReference>
<keyword evidence="6" id="KW-1185">Reference proteome</keyword>
<dbReference type="Proteomes" id="UP001190336">
    <property type="component" value="Chromosome"/>
</dbReference>